<dbReference type="PROSITE" id="PS00678">
    <property type="entry name" value="WD_REPEATS_1"/>
    <property type="match status" value="1"/>
</dbReference>
<reference evidence="10 11" key="1">
    <citation type="journal article" date="2014" name="Genome Biol. Evol.">
        <title>The genome of the myxosporean Thelohanellus kitauei shows adaptations to nutrient acquisition within its fish host.</title>
        <authorList>
            <person name="Yang Y."/>
            <person name="Xiong J."/>
            <person name="Zhou Z."/>
            <person name="Huo F."/>
            <person name="Miao W."/>
            <person name="Ran C."/>
            <person name="Liu Y."/>
            <person name="Zhang J."/>
            <person name="Feng J."/>
            <person name="Wang M."/>
            <person name="Wang M."/>
            <person name="Wang L."/>
            <person name="Yao B."/>
        </authorList>
    </citation>
    <scope>NUCLEOTIDE SEQUENCE [LARGE SCALE GENOMIC DNA]</scope>
    <source>
        <strain evidence="10">Wuqing</strain>
    </source>
</reference>
<dbReference type="PROSITE" id="PS50294">
    <property type="entry name" value="WD_REPEATS_REGION"/>
    <property type="match status" value="1"/>
</dbReference>
<evidence type="ECO:0000256" key="9">
    <source>
        <dbReference type="PROSITE-ProRule" id="PRU00221"/>
    </source>
</evidence>
<evidence type="ECO:0000256" key="1">
    <source>
        <dbReference type="ARBA" id="ARBA00004245"/>
    </source>
</evidence>
<dbReference type="PROSITE" id="PS50082">
    <property type="entry name" value="WD_REPEATS_2"/>
    <property type="match status" value="1"/>
</dbReference>
<dbReference type="AlphaFoldDB" id="A0A0C2JB01"/>
<keyword evidence="6 8" id="KW-0009">Actin-binding</keyword>
<evidence type="ECO:0000256" key="5">
    <source>
        <dbReference type="ARBA" id="ARBA00022737"/>
    </source>
</evidence>
<keyword evidence="11" id="KW-1185">Reference proteome</keyword>
<evidence type="ECO:0000313" key="11">
    <source>
        <dbReference type="Proteomes" id="UP000031668"/>
    </source>
</evidence>
<dbReference type="InterPro" id="IPR019775">
    <property type="entry name" value="WD40_repeat_CS"/>
</dbReference>
<feature type="repeat" description="WD" evidence="9">
    <location>
        <begin position="52"/>
        <end position="86"/>
    </location>
</feature>
<keyword evidence="4 9" id="KW-0853">WD repeat</keyword>
<dbReference type="InterPro" id="IPR036322">
    <property type="entry name" value="WD40_repeat_dom_sf"/>
</dbReference>
<evidence type="ECO:0000256" key="4">
    <source>
        <dbReference type="ARBA" id="ARBA00022574"/>
    </source>
</evidence>
<comment type="subcellular location">
    <subcellularLocation>
        <location evidence="1">Cytoplasm</location>
        <location evidence="1">Cytoskeleton</location>
    </subcellularLocation>
</comment>
<proteinExistence type="inferred from homology"/>
<evidence type="ECO:0000256" key="7">
    <source>
        <dbReference type="ARBA" id="ARBA00023212"/>
    </source>
</evidence>
<dbReference type="GO" id="GO:0034314">
    <property type="term" value="P:Arp2/3 complex-mediated actin nucleation"/>
    <property type="evidence" value="ECO:0007669"/>
    <property type="project" value="UniProtKB-UniRule"/>
</dbReference>
<evidence type="ECO:0000313" key="10">
    <source>
        <dbReference type="EMBL" id="KII66348.1"/>
    </source>
</evidence>
<evidence type="ECO:0000256" key="2">
    <source>
        <dbReference type="ARBA" id="ARBA00006260"/>
    </source>
</evidence>
<accession>A0A0C2JB01</accession>
<dbReference type="OrthoDB" id="406844at2759"/>
<dbReference type="GO" id="GO:0051015">
    <property type="term" value="F:actin filament binding"/>
    <property type="evidence" value="ECO:0007669"/>
    <property type="project" value="TreeGrafter"/>
</dbReference>
<gene>
    <name evidence="10" type="ORF">RF11_14240</name>
</gene>
<dbReference type="PIRSF" id="PIRSF038093">
    <property type="entry name" value="ARP2/3_su1"/>
    <property type="match status" value="1"/>
</dbReference>
<dbReference type="PANTHER" id="PTHR10709:SF2">
    <property type="entry name" value="ACTIN-RELATED PROTEIN 2_3 COMPLEX SUBUNIT"/>
    <property type="match status" value="1"/>
</dbReference>
<dbReference type="GO" id="GO:0005885">
    <property type="term" value="C:Arp2/3 protein complex"/>
    <property type="evidence" value="ECO:0007669"/>
    <property type="project" value="UniProtKB-UniRule"/>
</dbReference>
<dbReference type="OMA" id="EIHIFEW"/>
<dbReference type="SUPFAM" id="SSF50978">
    <property type="entry name" value="WD40 repeat-like"/>
    <property type="match status" value="1"/>
</dbReference>
<evidence type="ECO:0000256" key="3">
    <source>
        <dbReference type="ARBA" id="ARBA00022490"/>
    </source>
</evidence>
<dbReference type="InterPro" id="IPR015943">
    <property type="entry name" value="WD40/YVTN_repeat-like_dom_sf"/>
</dbReference>
<keyword evidence="7 8" id="KW-0206">Cytoskeleton</keyword>
<sequence>MPSNTIINISDLESVSVFKFNADRSKVAVSPNDSKVNIYAISGSNLKLESTFTEHSERVTGIDWCPKNNRILTCGADRNAYVWNLDKSGEWKPSLVLLRIDRAAICCSWSPSEDKFAVGTGSKLICVCYYEVGNDWWVSKHIKKPIRSSVLCLDWHPGSSVLAAGSSDFCVRVFSAAIKETKVKPVPTPWGEKTSFGAVFAEFRNTHDGWVHSVNFSPSGNRLVWTSHDATVSCADVTSGQPATYLHKLTILPFQTCLFLDEDTIICGGHNNSPFKFKFDGKTITFVEDIDKKITPDKAGAQEQSAMARFKNLDTLAQAGAVKSTAQKTTHGNTITCLNRIDKSKFASSGLDSKIVIWSL</sequence>
<dbReference type="Proteomes" id="UP000031668">
    <property type="component" value="Unassembled WGS sequence"/>
</dbReference>
<organism evidence="10 11">
    <name type="scientific">Thelohanellus kitauei</name>
    <name type="common">Myxosporean</name>
    <dbReference type="NCBI Taxonomy" id="669202"/>
    <lineage>
        <taxon>Eukaryota</taxon>
        <taxon>Metazoa</taxon>
        <taxon>Cnidaria</taxon>
        <taxon>Myxozoa</taxon>
        <taxon>Myxosporea</taxon>
        <taxon>Bivalvulida</taxon>
        <taxon>Platysporina</taxon>
        <taxon>Myxobolidae</taxon>
        <taxon>Thelohanellus</taxon>
    </lineage>
</organism>
<evidence type="ECO:0000256" key="6">
    <source>
        <dbReference type="ARBA" id="ARBA00023203"/>
    </source>
</evidence>
<dbReference type="EMBL" id="JWZT01003552">
    <property type="protein sequence ID" value="KII66348.1"/>
    <property type="molecule type" value="Genomic_DNA"/>
</dbReference>
<dbReference type="InterPro" id="IPR017383">
    <property type="entry name" value="ARPC1"/>
</dbReference>
<dbReference type="PANTHER" id="PTHR10709">
    <property type="entry name" value="ACTIN-RELATED PROTEIN 2/3 COMPLEX SUBUNIT 1"/>
    <property type="match status" value="1"/>
</dbReference>
<comment type="similarity">
    <text evidence="2 8">Belongs to the WD repeat ARPC1 family.</text>
</comment>
<protein>
    <recommendedName>
        <fullName evidence="8">Actin-related protein 2/3 complex subunit</fullName>
    </recommendedName>
</protein>
<evidence type="ECO:0000256" key="8">
    <source>
        <dbReference type="PIRNR" id="PIRNR038093"/>
    </source>
</evidence>
<name>A0A0C2JB01_THEKT</name>
<comment type="caution">
    <text evidence="10">The sequence shown here is derived from an EMBL/GenBank/DDBJ whole genome shotgun (WGS) entry which is preliminary data.</text>
</comment>
<dbReference type="Gene3D" id="2.130.10.10">
    <property type="entry name" value="YVTN repeat-like/Quinoprotein amine dehydrogenase"/>
    <property type="match status" value="1"/>
</dbReference>
<keyword evidence="3 8" id="KW-0963">Cytoplasm</keyword>
<dbReference type="InterPro" id="IPR001680">
    <property type="entry name" value="WD40_rpt"/>
</dbReference>
<dbReference type="SMART" id="SM00320">
    <property type="entry name" value="WD40"/>
    <property type="match status" value="6"/>
</dbReference>
<dbReference type="Pfam" id="PF00400">
    <property type="entry name" value="WD40"/>
    <property type="match status" value="3"/>
</dbReference>
<comment type="function">
    <text evidence="8">Functions as component of the Arp2/3 complex which is involved in regulation of actin polymerization and together with an activating nucleation-promoting factor (NPF) mediates the formation of branched actin networks.</text>
</comment>
<keyword evidence="5" id="KW-0677">Repeat</keyword>